<dbReference type="GO" id="GO:0005975">
    <property type="term" value="P:carbohydrate metabolic process"/>
    <property type="evidence" value="ECO:0007669"/>
    <property type="project" value="InterPro"/>
</dbReference>
<dbReference type="EMBL" id="CP024160">
    <property type="protein sequence ID" value="ATP53447.1"/>
    <property type="molecule type" value="Genomic_DNA"/>
</dbReference>
<dbReference type="KEGG" id="caer:CSV91_02175"/>
<feature type="transmembrane region" description="Helical" evidence="1">
    <location>
        <begin position="16"/>
        <end position="35"/>
    </location>
</feature>
<dbReference type="InterPro" id="IPR018695">
    <property type="entry name" value="DUF2194"/>
</dbReference>
<keyword evidence="1" id="KW-1133">Transmembrane helix</keyword>
<reference evidence="2 3" key="1">
    <citation type="submission" date="2017-10" db="EMBL/GenBank/DDBJ databases">
        <title>Complete genome sequence of Collinsella aerofaciens isolated from the gut of a healthy adult Indian.</title>
        <authorList>
            <person name="Bag S."/>
            <person name="Ghosh T.S."/>
            <person name="Das B."/>
        </authorList>
    </citation>
    <scope>NUCLEOTIDE SEQUENCE [LARGE SCALE GENOMIC DNA]</scope>
    <source>
        <strain evidence="3">indica</strain>
    </source>
</reference>
<evidence type="ECO:0000313" key="2">
    <source>
        <dbReference type="EMBL" id="ATP53447.1"/>
    </source>
</evidence>
<evidence type="ECO:0000313" key="3">
    <source>
        <dbReference type="Proteomes" id="UP000225608"/>
    </source>
</evidence>
<evidence type="ECO:0000256" key="1">
    <source>
        <dbReference type="SAM" id="Phobius"/>
    </source>
</evidence>
<evidence type="ECO:0008006" key="4">
    <source>
        <dbReference type="Google" id="ProtNLM"/>
    </source>
</evidence>
<dbReference type="SUPFAM" id="SSF88713">
    <property type="entry name" value="Glycoside hydrolase/deacetylase"/>
    <property type="match status" value="1"/>
</dbReference>
<dbReference type="Pfam" id="PF09960">
    <property type="entry name" value="DUF2194"/>
    <property type="match status" value="2"/>
</dbReference>
<dbReference type="CDD" id="cd10924">
    <property type="entry name" value="CE4_COG4878"/>
    <property type="match status" value="1"/>
</dbReference>
<gene>
    <name evidence="2" type="ORF">CSV91_02175</name>
</gene>
<keyword evidence="1" id="KW-0812">Transmembrane</keyword>
<dbReference type="InterPro" id="IPR011330">
    <property type="entry name" value="Glyco_hydro/deAcase_b/a-brl"/>
</dbReference>
<sequence length="626" mass="68563">MSVVQHIRDRAGHFRWMGLLVVWAVFIAMAAVLLVERAGVQYSAGQHKLGMLAANDAVPASSAIFGQKPTCLVITDSDQAGVEDVKEQFDQILLDMKIAHRDVDLALDGADAIPSLTSFDRVILLMPSLDGLGTHLSDIMSWVSAGGSLMLAMPPDNSSYLQVIASKLGIESAGYDYVKAESIVPSEDFMLGGGERYELSDPFDSSLSVSLRETAREWAKTGDAGAPLIWSNDCGSGRTVVCNIGIYDKVMRGFYAAAISLLGDATAYPVINSAVFYLDDFPSPVPSGDGTYIKRDYGLSIADFYAKVWWPDLQKLAQKYGVRFTGVMIENYEDAVNQTEPARQADTTQFRYFGGMLLQMGGELGFHGYNHQPLALWDTDYGTLYDYKTWKNKETLVASLNELIAFQDEVLPNAHGSVYVPPSNILSARARKLIGTDVPRIKTIASTYFEDGTDLPYVQEFGVASDGIVEQPRIVSGGMVDDSYMRLAAVSELNMHYVSTHFMHPDDLLDPDRGAKEGWEVYKGGLVDYLEWLTKSAPDLRHQTASECSGAIQRFSSVTVSVDTSADAWTLSLGNFHDEAWLMFRANNGEPGAVTGGELTHLTGNLYLLKANDKTVTIERKEGGDK</sequence>
<dbReference type="RefSeq" id="WP_099431623.1">
    <property type="nucleotide sequence ID" value="NZ_CP024160.1"/>
</dbReference>
<protein>
    <recommendedName>
        <fullName evidence="4">DUF2194 domain-containing protein</fullName>
    </recommendedName>
</protein>
<dbReference type="Proteomes" id="UP000225608">
    <property type="component" value="Chromosome"/>
</dbReference>
<accession>A0A2D1TVR2</accession>
<keyword evidence="1" id="KW-0472">Membrane</keyword>
<name>A0A2D1TVR2_9ACTN</name>
<proteinExistence type="predicted"/>
<dbReference type="AlphaFoldDB" id="A0A2D1TVR2"/>
<organism evidence="2 3">
    <name type="scientific">Collinsella aerofaciens</name>
    <dbReference type="NCBI Taxonomy" id="74426"/>
    <lineage>
        <taxon>Bacteria</taxon>
        <taxon>Bacillati</taxon>
        <taxon>Actinomycetota</taxon>
        <taxon>Coriobacteriia</taxon>
        <taxon>Coriobacteriales</taxon>
        <taxon>Coriobacteriaceae</taxon>
        <taxon>Collinsella</taxon>
    </lineage>
</organism>